<dbReference type="Pfam" id="PF07980">
    <property type="entry name" value="SusD_RagB"/>
    <property type="match status" value="1"/>
</dbReference>
<accession>A0A5J4Q6P9</accession>
<evidence type="ECO:0000259" key="5">
    <source>
        <dbReference type="Pfam" id="PF07980"/>
    </source>
</evidence>
<dbReference type="CDD" id="cd08977">
    <property type="entry name" value="SusD"/>
    <property type="match status" value="1"/>
</dbReference>
<comment type="caution">
    <text evidence="7">The sequence shown here is derived from an EMBL/GenBank/DDBJ whole genome shotgun (WGS) entry which is preliminary data.</text>
</comment>
<evidence type="ECO:0000256" key="1">
    <source>
        <dbReference type="ARBA" id="ARBA00004442"/>
    </source>
</evidence>
<keyword evidence="3" id="KW-0472">Membrane</keyword>
<dbReference type="SUPFAM" id="SSF48452">
    <property type="entry name" value="TPR-like"/>
    <property type="match status" value="1"/>
</dbReference>
<comment type="subcellular location">
    <subcellularLocation>
        <location evidence="1">Cell outer membrane</location>
    </subcellularLocation>
</comment>
<evidence type="ECO:0000256" key="2">
    <source>
        <dbReference type="ARBA" id="ARBA00022729"/>
    </source>
</evidence>
<evidence type="ECO:0000313" key="7">
    <source>
        <dbReference type="EMBL" id="KAA6317337.1"/>
    </source>
</evidence>
<dbReference type="Gene3D" id="1.25.40.390">
    <property type="match status" value="1"/>
</dbReference>
<name>A0A5J4Q6P9_9ZZZZ</name>
<feature type="domain" description="SusD-like N-terminal" evidence="6">
    <location>
        <begin position="22"/>
        <end position="233"/>
    </location>
</feature>
<evidence type="ECO:0000256" key="4">
    <source>
        <dbReference type="ARBA" id="ARBA00023237"/>
    </source>
</evidence>
<dbReference type="GO" id="GO:0009279">
    <property type="term" value="C:cell outer membrane"/>
    <property type="evidence" value="ECO:0007669"/>
    <property type="project" value="UniProtKB-SubCell"/>
</dbReference>
<keyword evidence="2" id="KW-0732">Signal</keyword>
<reference evidence="7" key="1">
    <citation type="submission" date="2019-03" db="EMBL/GenBank/DDBJ databases">
        <title>Single cell metagenomics reveals metabolic interactions within the superorganism composed of flagellate Streblomastix strix and complex community of Bacteroidetes bacteria on its surface.</title>
        <authorList>
            <person name="Treitli S.C."/>
            <person name="Kolisko M."/>
            <person name="Husnik F."/>
            <person name="Keeling P."/>
            <person name="Hampl V."/>
        </authorList>
    </citation>
    <scope>NUCLEOTIDE SEQUENCE</scope>
    <source>
        <strain evidence="7">STM</strain>
    </source>
</reference>
<sequence length="506" mass="57905">MKTVKNILFISLLLSGLTSCNDWLNLYPDNAQTTDQYWETKQDVESVVSAGYVKLRNSVNYLFVWGEIRGIGIEVGSVAAGDNIGSAYNLQQLDILTDNAYSKWSNIYQIINMANSVLRYAPSVVEKDPSFTNEEKQSYFSEAYFLRSLAYFYLVRTFKDVPFITEPYVKDEGNYSVPKMDGNEILDFLIDDLKSALLAAKSFFPETDINNPVNTKGRATKWSIYSLLADIYLWKGEYEQCINVCDSVIQSGRVGLIEKELWFSNYLPGNSNESIFEIQYDYKKKQTNDFFTWFYTNRNYWVSQYTVSLFQSTTPLGDIRGDGGTYSGSLTTNYLWKYVGVILDDGTHAIRNSGTQNDQNYIIYRLADIYLMKAEALIMQGSDHYQEALDIIATVRARAGIAEPPLSPLSSELDMLIFLTEERGREFCGEGKSWFDLLRVCSRHDYQYKEYMIASVLQMVSPSRYGIVRSKLSNPGGSYYMPIHKDELTVNKALVQNDYYQNLGNK</sequence>
<feature type="domain" description="RagB/SusD" evidence="5">
    <location>
        <begin position="291"/>
        <end position="500"/>
    </location>
</feature>
<dbReference type="InterPro" id="IPR033985">
    <property type="entry name" value="SusD-like_N"/>
</dbReference>
<dbReference type="PROSITE" id="PS51257">
    <property type="entry name" value="PROKAR_LIPOPROTEIN"/>
    <property type="match status" value="1"/>
</dbReference>
<proteinExistence type="predicted"/>
<evidence type="ECO:0000259" key="6">
    <source>
        <dbReference type="Pfam" id="PF14322"/>
    </source>
</evidence>
<evidence type="ECO:0000256" key="3">
    <source>
        <dbReference type="ARBA" id="ARBA00023136"/>
    </source>
</evidence>
<organism evidence="7">
    <name type="scientific">termite gut metagenome</name>
    <dbReference type="NCBI Taxonomy" id="433724"/>
    <lineage>
        <taxon>unclassified sequences</taxon>
        <taxon>metagenomes</taxon>
        <taxon>organismal metagenomes</taxon>
    </lineage>
</organism>
<dbReference type="AlphaFoldDB" id="A0A5J4Q6P9"/>
<keyword evidence="4" id="KW-0998">Cell outer membrane</keyword>
<dbReference type="InterPro" id="IPR012944">
    <property type="entry name" value="SusD_RagB_dom"/>
</dbReference>
<gene>
    <name evidence="7" type="ORF">EZS27_032490</name>
</gene>
<evidence type="ECO:0008006" key="8">
    <source>
        <dbReference type="Google" id="ProtNLM"/>
    </source>
</evidence>
<protein>
    <recommendedName>
        <fullName evidence="8">RagB/SusD family nutrient uptake outer membrane protein</fullName>
    </recommendedName>
</protein>
<dbReference type="EMBL" id="SNRY01004555">
    <property type="protein sequence ID" value="KAA6317337.1"/>
    <property type="molecule type" value="Genomic_DNA"/>
</dbReference>
<dbReference type="InterPro" id="IPR011990">
    <property type="entry name" value="TPR-like_helical_dom_sf"/>
</dbReference>
<dbReference type="Pfam" id="PF14322">
    <property type="entry name" value="SusD-like_3"/>
    <property type="match status" value="1"/>
</dbReference>